<dbReference type="Proteomes" id="UP000224006">
    <property type="component" value="Unassembled WGS sequence"/>
</dbReference>
<organism evidence="3 4">
    <name type="scientific">Besnoitia besnoiti</name>
    <name type="common">Apicomplexan protozoan</name>
    <dbReference type="NCBI Taxonomy" id="94643"/>
    <lineage>
        <taxon>Eukaryota</taxon>
        <taxon>Sar</taxon>
        <taxon>Alveolata</taxon>
        <taxon>Apicomplexa</taxon>
        <taxon>Conoidasida</taxon>
        <taxon>Coccidia</taxon>
        <taxon>Eucoccidiorida</taxon>
        <taxon>Eimeriorina</taxon>
        <taxon>Sarcocystidae</taxon>
        <taxon>Besnoitia</taxon>
    </lineage>
</organism>
<accession>A0A2A9MFG1</accession>
<dbReference type="Gene3D" id="3.40.309.10">
    <property type="entry name" value="Aldehyde Dehydrogenase, Chain A, domain 2"/>
    <property type="match status" value="1"/>
</dbReference>
<dbReference type="GeneID" id="40312210"/>
<proteinExistence type="inferred from homology"/>
<dbReference type="GO" id="GO:0006210">
    <property type="term" value="P:thymine catabolic process"/>
    <property type="evidence" value="ECO:0007669"/>
    <property type="project" value="TreeGrafter"/>
</dbReference>
<dbReference type="CDD" id="cd07085">
    <property type="entry name" value="ALDH_F6_MMSDH"/>
    <property type="match status" value="1"/>
</dbReference>
<dbReference type="PANTHER" id="PTHR43866:SF3">
    <property type="entry name" value="METHYLMALONATE-SEMIALDEHYDE DEHYDROGENASE [ACYLATING], MITOCHONDRIAL"/>
    <property type="match status" value="1"/>
</dbReference>
<dbReference type="NCBIfam" id="TIGR01722">
    <property type="entry name" value="MMSDH"/>
    <property type="match status" value="1"/>
</dbReference>
<dbReference type="OrthoDB" id="310895at2759"/>
<reference evidence="3 4" key="1">
    <citation type="submission" date="2017-09" db="EMBL/GenBank/DDBJ databases">
        <title>Genome sequencing of Besnoitia besnoiti strain Bb-Ger1.</title>
        <authorList>
            <person name="Schares G."/>
            <person name="Venepally P."/>
            <person name="Lorenzi H.A."/>
        </authorList>
    </citation>
    <scope>NUCLEOTIDE SEQUENCE [LARGE SCALE GENOMIC DNA]</scope>
    <source>
        <strain evidence="3 4">Bb-Ger1</strain>
    </source>
</reference>
<evidence type="ECO:0000259" key="2">
    <source>
        <dbReference type="Pfam" id="PF00171"/>
    </source>
</evidence>
<comment type="similarity">
    <text evidence="1">Belongs to the aldehyde dehydrogenase family.</text>
</comment>
<sequence length="565" mass="61477">MARPSAWSSLLQPERCALVTPMAIVLPRIWYFSAMWRERDLFGYRRLETRAMSTCMGRLVPFMKDGKVPMFIDNEFVTSRTNIVDKNQVHLVHCPSTNDLLAVNPQPSETEVRAAIQSCKAALPGWQRLSLSKRKKFLLSFLNALESGKEELADIITYEQGKTLRNARAEVQRGIEAVDESLSVASFLRGETMHNVTEATDCFTYKLPLGVCTGITPFNFPAMIPLWMFPIACLAGNTFLLKPSERTPLAAMKLMSFVKAAGWPKGVVNVVHGDARTAKLLCADPTISAVSFVGSNRAGEQIYKLCGESGKRAQCNMGAKNHAVIMPDADREEALNGVVSAAFGDAGQRCMSISVVLLVGEAGNWLEDLLLRASALKVGAADDPSVDVGPLISKESRIRIKEAVKQSVREGAKVVLDGLHSVVEGHPNGTFLGPTVLEIPHLNITAYTEELFGPVLCVKKVASIEEAIALVNSSKYGNGTAVFTRSGSTARFFQQSVSVGQVGINVPIPLPLPSFSFTGWNNSMRGALHFNGKMGVDFFTKTQTISARWGQNDSAPPSDSLSTYE</sequence>
<dbReference type="Gene3D" id="3.40.605.10">
    <property type="entry name" value="Aldehyde Dehydrogenase, Chain A, domain 1"/>
    <property type="match status" value="1"/>
</dbReference>
<feature type="domain" description="Aldehyde dehydrogenase" evidence="2">
    <location>
        <begin position="90"/>
        <end position="545"/>
    </location>
</feature>
<dbReference type="InterPro" id="IPR015590">
    <property type="entry name" value="Aldehyde_DH_dom"/>
</dbReference>
<dbReference type="KEGG" id="bbes:BESB_072840"/>
<dbReference type="InterPro" id="IPR010061">
    <property type="entry name" value="MeMal-semiAld_DH"/>
</dbReference>
<comment type="caution">
    <text evidence="3">The sequence shown here is derived from an EMBL/GenBank/DDBJ whole genome shotgun (WGS) entry which is preliminary data.</text>
</comment>
<dbReference type="EMBL" id="NWUJ01000007">
    <property type="protein sequence ID" value="PFH34132.1"/>
    <property type="molecule type" value="Genomic_DNA"/>
</dbReference>
<gene>
    <name evidence="3" type="ORF">BESB_072840</name>
</gene>
<dbReference type="STRING" id="94643.A0A2A9MFG1"/>
<dbReference type="GO" id="GO:0004491">
    <property type="term" value="F:methylmalonate-semialdehyde dehydrogenase (acylating, NAD) activity"/>
    <property type="evidence" value="ECO:0007669"/>
    <property type="project" value="InterPro"/>
</dbReference>
<evidence type="ECO:0000313" key="3">
    <source>
        <dbReference type="EMBL" id="PFH34132.1"/>
    </source>
</evidence>
<dbReference type="RefSeq" id="XP_029218141.1">
    <property type="nucleotide sequence ID" value="XM_029365657.1"/>
</dbReference>
<evidence type="ECO:0000313" key="4">
    <source>
        <dbReference type="Proteomes" id="UP000224006"/>
    </source>
</evidence>
<dbReference type="GO" id="GO:0006574">
    <property type="term" value="P:L-valine catabolic process"/>
    <property type="evidence" value="ECO:0007669"/>
    <property type="project" value="TreeGrafter"/>
</dbReference>
<name>A0A2A9MFG1_BESBE</name>
<dbReference type="InterPro" id="IPR016162">
    <property type="entry name" value="Ald_DH_N"/>
</dbReference>
<dbReference type="PANTHER" id="PTHR43866">
    <property type="entry name" value="MALONATE-SEMIALDEHYDE DEHYDROGENASE"/>
    <property type="match status" value="1"/>
</dbReference>
<dbReference type="InterPro" id="IPR016161">
    <property type="entry name" value="Ald_DH/histidinol_DH"/>
</dbReference>
<dbReference type="VEuPathDB" id="ToxoDB:BESB_072840"/>
<evidence type="ECO:0000256" key="1">
    <source>
        <dbReference type="ARBA" id="ARBA00009986"/>
    </source>
</evidence>
<dbReference type="SUPFAM" id="SSF53720">
    <property type="entry name" value="ALDH-like"/>
    <property type="match status" value="1"/>
</dbReference>
<keyword evidence="4" id="KW-1185">Reference proteome</keyword>
<dbReference type="AlphaFoldDB" id="A0A2A9MFG1"/>
<protein>
    <submittedName>
        <fullName evidence="3">Putative methylmalonate-semialdehyde dehydrogenase [acylating]</fullName>
    </submittedName>
</protein>
<dbReference type="Pfam" id="PF00171">
    <property type="entry name" value="Aldedh"/>
    <property type="match status" value="1"/>
</dbReference>
<dbReference type="FunFam" id="3.40.309.10:FF:000002">
    <property type="entry name" value="Methylmalonate-semialdehyde dehydrogenase (Acylating)"/>
    <property type="match status" value="1"/>
</dbReference>
<dbReference type="InterPro" id="IPR016163">
    <property type="entry name" value="Ald_DH_C"/>
</dbReference>